<dbReference type="AlphaFoldDB" id="A0A1I2UX24"/>
<dbReference type="GO" id="GO:0016791">
    <property type="term" value="F:phosphatase activity"/>
    <property type="evidence" value="ECO:0007669"/>
    <property type="project" value="TreeGrafter"/>
</dbReference>
<dbReference type="EMBL" id="FOPJ01000015">
    <property type="protein sequence ID" value="SFG79341.1"/>
    <property type="molecule type" value="Genomic_DNA"/>
</dbReference>
<gene>
    <name evidence="3" type="ORF">SAMN05660282_01971</name>
</gene>
<keyword evidence="4" id="KW-1185">Reference proteome</keyword>
<dbReference type="InterPro" id="IPR050275">
    <property type="entry name" value="PGM_Phosphatase"/>
</dbReference>
<dbReference type="SMART" id="SM00855">
    <property type="entry name" value="PGAM"/>
    <property type="match status" value="1"/>
</dbReference>
<keyword evidence="1" id="KW-0324">Glycolysis</keyword>
<dbReference type="PANTHER" id="PTHR48100">
    <property type="entry name" value="BROAD-SPECIFICITY PHOSPHATASE YOR283W-RELATED"/>
    <property type="match status" value="1"/>
</dbReference>
<dbReference type="PANTHER" id="PTHR48100:SF1">
    <property type="entry name" value="HISTIDINE PHOSPHATASE FAMILY PROTEIN-RELATED"/>
    <property type="match status" value="1"/>
</dbReference>
<evidence type="ECO:0000256" key="1">
    <source>
        <dbReference type="ARBA" id="ARBA00023152"/>
    </source>
</evidence>
<dbReference type="InterPro" id="IPR001345">
    <property type="entry name" value="PG/BPGM_mutase_AS"/>
</dbReference>
<organism evidence="3 4">
    <name type="scientific">Corynebacterium spheniscorum</name>
    <dbReference type="NCBI Taxonomy" id="185761"/>
    <lineage>
        <taxon>Bacteria</taxon>
        <taxon>Bacillati</taxon>
        <taxon>Actinomycetota</taxon>
        <taxon>Actinomycetes</taxon>
        <taxon>Mycobacteriales</taxon>
        <taxon>Corynebacteriaceae</taxon>
        <taxon>Corynebacterium</taxon>
    </lineage>
</organism>
<evidence type="ECO:0000313" key="4">
    <source>
        <dbReference type="Proteomes" id="UP000199065"/>
    </source>
</evidence>
<dbReference type="PROSITE" id="PS00175">
    <property type="entry name" value="PG_MUTASE"/>
    <property type="match status" value="1"/>
</dbReference>
<evidence type="ECO:0000313" key="3">
    <source>
        <dbReference type="EMBL" id="SFG79341.1"/>
    </source>
</evidence>
<dbReference type="Pfam" id="PF00300">
    <property type="entry name" value="His_Phos_1"/>
    <property type="match status" value="1"/>
</dbReference>
<proteinExistence type="predicted"/>
<name>A0A1I2UX24_9CORY</name>
<protein>
    <submittedName>
        <fullName evidence="3">Probable phosphoglycerate mutase</fullName>
    </submittedName>
</protein>
<dbReference type="Proteomes" id="UP000199065">
    <property type="component" value="Unassembled WGS sequence"/>
</dbReference>
<reference evidence="3 4" key="1">
    <citation type="submission" date="2016-10" db="EMBL/GenBank/DDBJ databases">
        <authorList>
            <person name="de Groot N.N."/>
        </authorList>
    </citation>
    <scope>NUCLEOTIDE SEQUENCE [LARGE SCALE GENOMIC DNA]</scope>
    <source>
        <strain>J11</strain>
        <strain evidence="4">PG 39</strain>
    </source>
</reference>
<dbReference type="SUPFAM" id="SSF53254">
    <property type="entry name" value="Phosphoglycerate mutase-like"/>
    <property type="match status" value="1"/>
</dbReference>
<dbReference type="Gene3D" id="3.40.50.1240">
    <property type="entry name" value="Phosphoglycerate mutase-like"/>
    <property type="match status" value="1"/>
</dbReference>
<sequence length="201" mass="21909">MSIILLRHGQTTANVGRILDTVVPGHPLTELGEEQARKVGAELAQEYPGMTQVWHSPALRARQTAHLAASTYGELVPEEREGIQEISAGNLEGDNSPESLDMYFQAVGAMMRQELGASVPGGEDFQTLLNRYQPVLEEASDTNTVLVSHGAAIRTMACLATGVDPRYALRAYVPNCRYVVLEPSGRFGQWGIHRWADGPLP</sequence>
<dbReference type="RefSeq" id="WP_092286879.1">
    <property type="nucleotide sequence ID" value="NZ_FOPJ01000015.1"/>
</dbReference>
<dbReference type="GO" id="GO:0005737">
    <property type="term" value="C:cytoplasm"/>
    <property type="evidence" value="ECO:0007669"/>
    <property type="project" value="TreeGrafter"/>
</dbReference>
<dbReference type="STRING" id="185761.SAMN05660282_01971"/>
<dbReference type="InterPro" id="IPR029033">
    <property type="entry name" value="His_PPase_superfam"/>
</dbReference>
<evidence type="ECO:0000256" key="2">
    <source>
        <dbReference type="ARBA" id="ARBA00023235"/>
    </source>
</evidence>
<accession>A0A1I2UX24</accession>
<dbReference type="CDD" id="cd07067">
    <property type="entry name" value="HP_PGM_like"/>
    <property type="match status" value="1"/>
</dbReference>
<keyword evidence="2" id="KW-0413">Isomerase</keyword>
<dbReference type="InterPro" id="IPR013078">
    <property type="entry name" value="His_Pase_superF_clade-1"/>
</dbReference>
<dbReference type="OrthoDB" id="9793115at2"/>